<dbReference type="InterPro" id="IPR008395">
    <property type="entry name" value="Agenet-like_dom"/>
</dbReference>
<dbReference type="SMART" id="SM00743">
    <property type="entry name" value="Agenet"/>
    <property type="match status" value="4"/>
</dbReference>
<keyword evidence="2" id="KW-0341">Growth regulation</keyword>
<dbReference type="CDD" id="cd20406">
    <property type="entry name" value="Tudor_Agenet_AtDUF_rpt2_4"/>
    <property type="match status" value="2"/>
</dbReference>
<name>A0A166GRG4_DAUCS</name>
<comment type="caution">
    <text evidence="5">The sequence shown here is derived from an EMBL/GenBank/DDBJ whole genome shotgun (WGS) entry which is preliminary data.</text>
</comment>
<dbReference type="Gramene" id="KZN09259">
    <property type="protein sequence ID" value="KZN09259"/>
    <property type="gene ID" value="DCAR_001915"/>
</dbReference>
<accession>A0A166GRG4</accession>
<sequence>MVYHNFKPGSRVEVRSDDEGFKGACYLATVLENLENNKYLVAYDDLMESEDKDSNRLTETVHAQDLRPLPPVDRDEMIKIHDVVDAYHQDGWWTGQVIEILEEGKLVVYFQNPPDELIVHRNHLRLHLDWVDGRWEKPNKQAQNHKMISRGTEVEVTFEGENYNVWHLGSVLQVEGNDRFLVKYRCLGLENKAEFRTEVIDSRCIRPAPPRVEERDFDVLHKVEACYFSCWWTGVIRRIVEDRKYVVLVSHSRIEIECDHFNLRPRLDWIDGKWTTTILNTKLLAINNERFTSNIRKSTPKKLHSGKYHGTTNVENATGKKNDAAVRVDKDITSVKEELGASSVIPVTKNPKKQMRDLLNTEGLHGGKRSLNKKRGRLGKLSLEEQTAESDAGKDNVMLKTIDKKANEDQFLLSRKEFKKLIVAERRVLNHFHRRNEFLSRITNISQVEDQTNETGIYAKIENLPNESLSDIYKEIKANKNSTKNRADRIVKKQRTRFRQQGVTTSIHVTEDQANETVAKQIDNHNAEDELLTDGPLCDLSNGQPLLSGALLVGDKFAAATDGEKQSQKSSAVATKDMAHFLALQNNIATDLEKHGFEVEPIRARLTLLLSKKAEERKLESEYKQIEEKITNNMLEKNELDEEIIQINQKIKELSESLNEAQYRKVIKEDEISTLHSKHEAILANVCSIKREFESIAAGSL</sequence>
<evidence type="ECO:0000313" key="5">
    <source>
        <dbReference type="EMBL" id="KZN09259.1"/>
    </source>
</evidence>
<organism evidence="5">
    <name type="scientific">Daucus carota subsp. sativus</name>
    <name type="common">Carrot</name>
    <dbReference type="NCBI Taxonomy" id="79200"/>
    <lineage>
        <taxon>Eukaryota</taxon>
        <taxon>Viridiplantae</taxon>
        <taxon>Streptophyta</taxon>
        <taxon>Embryophyta</taxon>
        <taxon>Tracheophyta</taxon>
        <taxon>Spermatophyta</taxon>
        <taxon>Magnoliopsida</taxon>
        <taxon>eudicotyledons</taxon>
        <taxon>Gunneridae</taxon>
        <taxon>Pentapetalae</taxon>
        <taxon>asterids</taxon>
        <taxon>campanulids</taxon>
        <taxon>Apiales</taxon>
        <taxon>Apiaceae</taxon>
        <taxon>Apioideae</taxon>
        <taxon>Scandiceae</taxon>
        <taxon>Daucinae</taxon>
        <taxon>Daucus</taxon>
        <taxon>Daucus sect. Daucus</taxon>
    </lineage>
</organism>
<dbReference type="PANTHER" id="PTHR31917:SF153">
    <property type="entry name" value="DUF724 DOMAIN-CONTAINING PROTEIN 3-RELATED"/>
    <property type="match status" value="1"/>
</dbReference>
<dbReference type="InterPro" id="IPR014002">
    <property type="entry name" value="Agenet_dom_plant"/>
</dbReference>
<evidence type="ECO:0000256" key="3">
    <source>
        <dbReference type="SAM" id="Coils"/>
    </source>
</evidence>
<keyword evidence="3" id="KW-0175">Coiled coil</keyword>
<feature type="domain" description="Agenet" evidence="4">
    <location>
        <begin position="215"/>
        <end position="271"/>
    </location>
</feature>
<feature type="coiled-coil region" evidence="3">
    <location>
        <begin position="609"/>
        <end position="671"/>
    </location>
</feature>
<evidence type="ECO:0000256" key="2">
    <source>
        <dbReference type="ARBA" id="ARBA00022604"/>
    </source>
</evidence>
<proteinExistence type="predicted"/>
<evidence type="ECO:0000259" key="4">
    <source>
        <dbReference type="SMART" id="SM00743"/>
    </source>
</evidence>
<feature type="domain" description="Agenet" evidence="4">
    <location>
        <begin position="146"/>
        <end position="213"/>
    </location>
</feature>
<dbReference type="PANTHER" id="PTHR31917">
    <property type="entry name" value="AGENET DOMAIN-CONTAINING PROTEIN-RELATED"/>
    <property type="match status" value="1"/>
</dbReference>
<dbReference type="STRING" id="79200.A0A166GRG4"/>
<keyword evidence="1" id="KW-0813">Transport</keyword>
<dbReference type="Pfam" id="PF05641">
    <property type="entry name" value="Agenet"/>
    <property type="match status" value="2"/>
</dbReference>
<gene>
    <name evidence="5" type="ORF">DCAR_001915</name>
</gene>
<dbReference type="EMBL" id="LNRQ01000001">
    <property type="protein sequence ID" value="KZN09259.1"/>
    <property type="molecule type" value="Genomic_DNA"/>
</dbReference>
<protein>
    <recommendedName>
        <fullName evidence="4">Agenet domain-containing protein</fullName>
    </recommendedName>
</protein>
<dbReference type="InterPro" id="IPR007930">
    <property type="entry name" value="DUF724"/>
</dbReference>
<feature type="domain" description="Agenet" evidence="4">
    <location>
        <begin position="4"/>
        <end position="74"/>
    </location>
</feature>
<feature type="domain" description="Agenet" evidence="4">
    <location>
        <begin position="76"/>
        <end position="132"/>
    </location>
</feature>
<dbReference type="Pfam" id="PF05266">
    <property type="entry name" value="DUF724"/>
    <property type="match status" value="1"/>
</dbReference>
<dbReference type="AlphaFoldDB" id="A0A166GRG4"/>
<dbReference type="CDD" id="cd20405">
    <property type="entry name" value="Tudor_Agenet_AtDUF_rpt1_3"/>
    <property type="match status" value="2"/>
</dbReference>
<evidence type="ECO:0000256" key="1">
    <source>
        <dbReference type="ARBA" id="ARBA00022448"/>
    </source>
</evidence>
<reference evidence="5" key="1">
    <citation type="journal article" date="2016" name="Nat. Genet.">
        <title>A high-quality carrot genome assembly provides new insights into carotenoid accumulation and asterid genome evolution.</title>
        <authorList>
            <person name="Iorizzo M."/>
            <person name="Ellison S."/>
            <person name="Senalik D."/>
            <person name="Zeng P."/>
            <person name="Satapoomin P."/>
            <person name="Huang J."/>
            <person name="Bowman M."/>
            <person name="Iovene M."/>
            <person name="Sanseverino W."/>
            <person name="Cavagnaro P."/>
            <person name="Yildiz M."/>
            <person name="Macko-Podgorni A."/>
            <person name="Moranska E."/>
            <person name="Grzebelus E."/>
            <person name="Grzebelus D."/>
            <person name="Ashrafi H."/>
            <person name="Zheng Z."/>
            <person name="Cheng S."/>
            <person name="Spooner D."/>
            <person name="Van Deynze A."/>
            <person name="Simon P."/>
        </authorList>
    </citation>
    <scope>NUCLEOTIDE SEQUENCE [LARGE SCALE GENOMIC DNA]</scope>
    <source>
        <tissue evidence="5">Leaf</tissue>
    </source>
</reference>